<evidence type="ECO:0000256" key="1">
    <source>
        <dbReference type="ARBA" id="ARBA00004173"/>
    </source>
</evidence>
<keyword evidence="5" id="KW-0812">Transmembrane</keyword>
<dbReference type="SUPFAM" id="SSF51735">
    <property type="entry name" value="NAD(P)-binding Rossmann-fold domains"/>
    <property type="match status" value="1"/>
</dbReference>
<dbReference type="InParanoid" id="A0A5K4F4S0"/>
<name>A0A5K4F4S0_SCHMA</name>
<dbReference type="PANTHER" id="PTHR44889:SF1">
    <property type="entry name" value="INACTIVE HYDROXYSTEROID DEHYDROGENASE-LIKE PROTEIN 1"/>
    <property type="match status" value="1"/>
</dbReference>
<dbReference type="Pfam" id="PF00106">
    <property type="entry name" value="adh_short"/>
    <property type="match status" value="1"/>
</dbReference>
<dbReference type="InterPro" id="IPR036291">
    <property type="entry name" value="NAD(P)-bd_dom_sf"/>
</dbReference>
<dbReference type="InterPro" id="IPR057534">
    <property type="entry name" value="MXRA7_helical"/>
</dbReference>
<dbReference type="InterPro" id="IPR052149">
    <property type="entry name" value="17-beta-HSD3-like"/>
</dbReference>
<dbReference type="PANTHER" id="PTHR44889">
    <property type="entry name" value="INACTIVE HYDROXYSTEROID DEHYDROGENASE-LIKE PROTEIN 1"/>
    <property type="match status" value="1"/>
</dbReference>
<accession>A0A5K4F4S0</accession>
<evidence type="ECO:0000313" key="7">
    <source>
        <dbReference type="WBParaSite" id="Smp_317640.2"/>
    </source>
</evidence>
<evidence type="ECO:0000256" key="3">
    <source>
        <dbReference type="ARBA" id="ARBA00023128"/>
    </source>
</evidence>
<dbReference type="Pfam" id="PF25473">
    <property type="entry name" value="MXRA7_helical"/>
    <property type="match status" value="1"/>
</dbReference>
<dbReference type="STRING" id="6183.A0A5K4F4S0"/>
<reference evidence="7" key="1">
    <citation type="submission" date="2019-11" db="UniProtKB">
        <authorList>
            <consortium name="WormBaseParasite"/>
        </authorList>
    </citation>
    <scope>IDENTIFICATION</scope>
    <source>
        <strain evidence="7">Puerto Rican</strain>
    </source>
</reference>
<dbReference type="Gene3D" id="3.40.50.720">
    <property type="entry name" value="NAD(P)-binding Rossmann-like Domain"/>
    <property type="match status" value="1"/>
</dbReference>
<dbReference type="WBParaSite" id="Smp_317640.2">
    <property type="protein sequence ID" value="Smp_317640.2"/>
    <property type="gene ID" value="Smp_317640"/>
</dbReference>
<keyword evidence="3" id="KW-0496">Mitochondrion</keyword>
<evidence type="ECO:0000259" key="6">
    <source>
        <dbReference type="Pfam" id="PF25473"/>
    </source>
</evidence>
<feature type="domain" description="Matrix-remodeling-associated protein 7 helical" evidence="6">
    <location>
        <begin position="272"/>
        <end position="332"/>
    </location>
</feature>
<keyword evidence="5" id="KW-1133">Transmembrane helix</keyword>
<organism evidence="7">
    <name type="scientific">Schistosoma mansoni</name>
    <name type="common">Blood fluke</name>
    <dbReference type="NCBI Taxonomy" id="6183"/>
    <lineage>
        <taxon>Eukaryota</taxon>
        <taxon>Metazoa</taxon>
        <taxon>Spiralia</taxon>
        <taxon>Lophotrochozoa</taxon>
        <taxon>Platyhelminthes</taxon>
        <taxon>Trematoda</taxon>
        <taxon>Digenea</taxon>
        <taxon>Strigeidida</taxon>
        <taxon>Schistosomatoidea</taxon>
        <taxon>Schistosomatidae</taxon>
        <taxon>Schistosoma</taxon>
    </lineage>
</organism>
<keyword evidence="5" id="KW-0472">Membrane</keyword>
<evidence type="ECO:0000256" key="5">
    <source>
        <dbReference type="SAM" id="Phobius"/>
    </source>
</evidence>
<feature type="transmembrane region" description="Helical" evidence="5">
    <location>
        <begin position="12"/>
        <end position="31"/>
    </location>
</feature>
<dbReference type="ExpressionAtlas" id="A0A5K4F4S0">
    <property type="expression patterns" value="baseline"/>
</dbReference>
<dbReference type="InterPro" id="IPR002347">
    <property type="entry name" value="SDR_fam"/>
</dbReference>
<comment type="subcellular location">
    <subcellularLocation>
        <location evidence="1">Mitochondrion</location>
    </subcellularLocation>
</comment>
<evidence type="ECO:0000256" key="4">
    <source>
        <dbReference type="ARBA" id="ARBA00038261"/>
    </source>
</evidence>
<proteinExistence type="inferred from homology"/>
<protein>
    <recommendedName>
        <fullName evidence="6">Matrix-remodeling-associated protein 7 helical domain-containing protein</fullName>
    </recommendedName>
</protein>
<sequence length="333" mass="39140">MDWIYPIRVTFYLFLIKKLIDLLCIIFNYTIGRKLFSKRKLLKQAGEWAIVTGATDGIGKVYAEELASDGLKIMLISRNEEKLLKVANEIECNYHVETRIVTADFTNCSVMMKNKIREENRKEKKKFEFTYCCLFESSHRCVRTVTGQFLIGICAYFPKSNHKKLGNNLMESKHHPSFVNSTEEFHKLLSQCPFMSIIQSSEINKKKINKKYKTKLKDTTLHNHQLLNENNETLNQSKDKSDKKEEEIIIKDIKIVNKQTTNNTTNYLNSLSSIKKSKLFNEFNKLSLDEQNEENELRYKQLNKLYELIQSNPEQYGQLTIDNIIEQMNHFYL</sequence>
<comment type="similarity">
    <text evidence="4">Belongs to the short-chain dehydrogenases/reductases (SDR) family. 17-beta-HSD 3 subfamily.</text>
</comment>
<keyword evidence="2" id="KW-0521">NADP</keyword>
<dbReference type="GO" id="GO:0005739">
    <property type="term" value="C:mitochondrion"/>
    <property type="evidence" value="ECO:0007669"/>
    <property type="project" value="UniProtKB-SubCell"/>
</dbReference>
<evidence type="ECO:0000256" key="2">
    <source>
        <dbReference type="ARBA" id="ARBA00022857"/>
    </source>
</evidence>
<dbReference type="AlphaFoldDB" id="A0A5K4F4S0"/>